<name>A0A9P9DKI3_9PLEO</name>
<accession>A0A9P9DKI3</accession>
<dbReference type="AlphaFoldDB" id="A0A9P9DKI3"/>
<evidence type="ECO:0000313" key="1">
    <source>
        <dbReference type="EMBL" id="KAH7120876.1"/>
    </source>
</evidence>
<dbReference type="EMBL" id="JAGMWT010000010">
    <property type="protein sequence ID" value="KAH7120876.1"/>
    <property type="molecule type" value="Genomic_DNA"/>
</dbReference>
<organism evidence="1 2">
    <name type="scientific">Dendryphion nanum</name>
    <dbReference type="NCBI Taxonomy" id="256645"/>
    <lineage>
        <taxon>Eukaryota</taxon>
        <taxon>Fungi</taxon>
        <taxon>Dikarya</taxon>
        <taxon>Ascomycota</taxon>
        <taxon>Pezizomycotina</taxon>
        <taxon>Dothideomycetes</taxon>
        <taxon>Pleosporomycetidae</taxon>
        <taxon>Pleosporales</taxon>
        <taxon>Torulaceae</taxon>
        <taxon>Dendryphion</taxon>
    </lineage>
</organism>
<evidence type="ECO:0000313" key="2">
    <source>
        <dbReference type="Proteomes" id="UP000700596"/>
    </source>
</evidence>
<proteinExistence type="predicted"/>
<comment type="caution">
    <text evidence="1">The sequence shown here is derived from an EMBL/GenBank/DDBJ whole genome shotgun (WGS) entry which is preliminary data.</text>
</comment>
<protein>
    <submittedName>
        <fullName evidence="1">Uncharacterized protein</fullName>
    </submittedName>
</protein>
<gene>
    <name evidence="1" type="ORF">B0J11DRAFT_581645</name>
</gene>
<dbReference type="Proteomes" id="UP000700596">
    <property type="component" value="Unassembled WGS sequence"/>
</dbReference>
<sequence length="312" mass="35401">MQSSDTFALSLTVDPCATRSVQTVAATAQLDITDSRPQPGVRQETNQLCESFYIMGGSSSKENTQAETEAFPDFHGEADVFEDQHPEHNTSSSLRDNQQSTSDYQSQIKDVVRYNYVAGLAPLYSAEESQTFQPDFTQLTETDVRMAEQSCITSSVPIIIHETEAKIISEQLLDQAEANSNSFWQPFCTANLDPSPLQDELEDYFTKTHAHSPGPLRHVSPEQVQAELLTILKPCLFMYIVENFARHVPSDCRACMTADKDWFEIMNEIFPELAARCPFVNEMWNIWAELVHRIILVLAWKHQERTRTAQLK</sequence>
<reference evidence="1" key="1">
    <citation type="journal article" date="2021" name="Nat. Commun.">
        <title>Genetic determinants of endophytism in the Arabidopsis root mycobiome.</title>
        <authorList>
            <person name="Mesny F."/>
            <person name="Miyauchi S."/>
            <person name="Thiergart T."/>
            <person name="Pickel B."/>
            <person name="Atanasova L."/>
            <person name="Karlsson M."/>
            <person name="Huettel B."/>
            <person name="Barry K.W."/>
            <person name="Haridas S."/>
            <person name="Chen C."/>
            <person name="Bauer D."/>
            <person name="Andreopoulos W."/>
            <person name="Pangilinan J."/>
            <person name="LaButti K."/>
            <person name="Riley R."/>
            <person name="Lipzen A."/>
            <person name="Clum A."/>
            <person name="Drula E."/>
            <person name="Henrissat B."/>
            <person name="Kohler A."/>
            <person name="Grigoriev I.V."/>
            <person name="Martin F.M."/>
            <person name="Hacquard S."/>
        </authorList>
    </citation>
    <scope>NUCLEOTIDE SEQUENCE</scope>
    <source>
        <strain evidence="1">MPI-CAGE-CH-0243</strain>
    </source>
</reference>
<keyword evidence="2" id="KW-1185">Reference proteome</keyword>